<sequence length="302" mass="34131">MSSVRPAFEDNTAVIPIAQIHPTRKLARDIRKSQKFQTITASIRELGLVEPLAVYAEPVEAGSTPRYSLLDGHLRLEALKVLGATEAHCLLAKEDEGYTYNRRINRLSAIQEHRMILKAIERRVPPERIAQALNVNVERIRARQRMLDGIAPEVVALLKDRMVSHGVFGVLRRMKPIRQIEAAEMMISANRFTENYARMVLVATRADLLVEPKRAKATEGTTPEDIARMEREMERLQQDHRVAEDTLGETMLVLVVAKGYLARLMRNEAVSSYLSRHHPELSVELVSVMEAVATDARSIARE</sequence>
<dbReference type="SUPFAM" id="SSF110849">
    <property type="entry name" value="ParB/Sulfiredoxin"/>
    <property type="match status" value="1"/>
</dbReference>
<dbReference type="Pfam" id="PF07506">
    <property type="entry name" value="RepB"/>
    <property type="match status" value="1"/>
</dbReference>
<keyword evidence="3" id="KW-1185">Reference proteome</keyword>
<dbReference type="InterPro" id="IPR003115">
    <property type="entry name" value="ParB_N"/>
</dbReference>
<evidence type="ECO:0000259" key="1">
    <source>
        <dbReference type="SMART" id="SM00470"/>
    </source>
</evidence>
<dbReference type="GO" id="GO:0005694">
    <property type="term" value="C:chromosome"/>
    <property type="evidence" value="ECO:0007669"/>
    <property type="project" value="TreeGrafter"/>
</dbReference>
<organism evidence="2 3">
    <name type="scientific">Neoroseomonas eburnea</name>
    <dbReference type="NCBI Taxonomy" id="1346889"/>
    <lineage>
        <taxon>Bacteria</taxon>
        <taxon>Pseudomonadati</taxon>
        <taxon>Pseudomonadota</taxon>
        <taxon>Alphaproteobacteria</taxon>
        <taxon>Acetobacterales</taxon>
        <taxon>Acetobacteraceae</taxon>
        <taxon>Neoroseomonas</taxon>
    </lineage>
</organism>
<feature type="domain" description="ParB-like N-terminal" evidence="1">
    <location>
        <begin position="13"/>
        <end position="110"/>
    </location>
</feature>
<name>A0A9X9XH72_9PROT</name>
<dbReference type="RefSeq" id="WP_211848596.1">
    <property type="nucleotide sequence ID" value="NZ_JAAEDL010000026.1"/>
</dbReference>
<protein>
    <submittedName>
        <fullName evidence="2">ParB N-terminal domain-containing protein</fullName>
    </submittedName>
</protein>
<accession>A0A9X9XH72</accession>
<dbReference type="GO" id="GO:0007059">
    <property type="term" value="P:chromosome segregation"/>
    <property type="evidence" value="ECO:0007669"/>
    <property type="project" value="TreeGrafter"/>
</dbReference>
<dbReference type="AlphaFoldDB" id="A0A9X9XH72"/>
<reference evidence="2" key="2">
    <citation type="journal article" date="2021" name="Syst. Appl. Microbiol.">
        <title>Roseomonas hellenica sp. nov., isolated from roots of wild-growing Alkanna tinctoria.</title>
        <authorList>
            <person name="Rat A."/>
            <person name="Naranjo H.D."/>
            <person name="Lebbe L."/>
            <person name="Cnockaert M."/>
            <person name="Krigas N."/>
            <person name="Grigoriadou K."/>
            <person name="Maloupa E."/>
            <person name="Willems A."/>
        </authorList>
    </citation>
    <scope>NUCLEOTIDE SEQUENCE</scope>
    <source>
        <strain evidence="2">LMG 31228</strain>
    </source>
</reference>
<evidence type="ECO:0000313" key="2">
    <source>
        <dbReference type="EMBL" id="MBR0683058.1"/>
    </source>
</evidence>
<dbReference type="SUPFAM" id="SSF109709">
    <property type="entry name" value="KorB DNA-binding domain-like"/>
    <property type="match status" value="1"/>
</dbReference>
<dbReference type="InterPro" id="IPR011111">
    <property type="entry name" value="Plasmid_RepB"/>
</dbReference>
<dbReference type="SMART" id="SM00470">
    <property type="entry name" value="ParB"/>
    <property type="match status" value="1"/>
</dbReference>
<dbReference type="EMBL" id="JAAEDL010000026">
    <property type="protein sequence ID" value="MBR0683058.1"/>
    <property type="molecule type" value="Genomic_DNA"/>
</dbReference>
<dbReference type="PANTHER" id="PTHR33375:SF1">
    <property type="entry name" value="CHROMOSOME-PARTITIONING PROTEIN PARB-RELATED"/>
    <property type="match status" value="1"/>
</dbReference>
<reference evidence="2" key="1">
    <citation type="submission" date="2020-01" db="EMBL/GenBank/DDBJ databases">
        <authorList>
            <person name="Rat A."/>
        </authorList>
    </citation>
    <scope>NUCLEOTIDE SEQUENCE</scope>
    <source>
        <strain evidence="2">LMG 31228</strain>
    </source>
</reference>
<dbReference type="Gene3D" id="3.90.1530.10">
    <property type="entry name" value="Conserved hypothetical protein from pyrococcus furiosus pfu- 392566-001, ParB domain"/>
    <property type="match status" value="1"/>
</dbReference>
<proteinExistence type="predicted"/>
<dbReference type="Proteomes" id="UP001138709">
    <property type="component" value="Unassembled WGS sequence"/>
</dbReference>
<dbReference type="PANTHER" id="PTHR33375">
    <property type="entry name" value="CHROMOSOME-PARTITIONING PROTEIN PARB-RELATED"/>
    <property type="match status" value="1"/>
</dbReference>
<dbReference type="Pfam" id="PF02195">
    <property type="entry name" value="ParB_N"/>
    <property type="match status" value="1"/>
</dbReference>
<dbReference type="InterPro" id="IPR036086">
    <property type="entry name" value="ParB/Sulfiredoxin_sf"/>
</dbReference>
<gene>
    <name evidence="2" type="ORF">GXW74_21390</name>
</gene>
<comment type="caution">
    <text evidence="2">The sequence shown here is derived from an EMBL/GenBank/DDBJ whole genome shotgun (WGS) entry which is preliminary data.</text>
</comment>
<evidence type="ECO:0000313" key="3">
    <source>
        <dbReference type="Proteomes" id="UP001138709"/>
    </source>
</evidence>
<dbReference type="InterPro" id="IPR050336">
    <property type="entry name" value="Chromosome_partition/occlusion"/>
</dbReference>